<organism evidence="11 12">
    <name type="scientific">Penicillium subrubescens</name>
    <dbReference type="NCBI Taxonomy" id="1316194"/>
    <lineage>
        <taxon>Eukaryota</taxon>
        <taxon>Fungi</taxon>
        <taxon>Dikarya</taxon>
        <taxon>Ascomycota</taxon>
        <taxon>Pezizomycotina</taxon>
        <taxon>Eurotiomycetes</taxon>
        <taxon>Eurotiomycetidae</taxon>
        <taxon>Eurotiales</taxon>
        <taxon>Aspergillaceae</taxon>
        <taxon>Penicillium</taxon>
    </lineage>
</organism>
<evidence type="ECO:0000256" key="3">
    <source>
        <dbReference type="ARBA" id="ARBA00010766"/>
    </source>
</evidence>
<feature type="region of interest" description="Disordered" evidence="9">
    <location>
        <begin position="30"/>
        <end position="50"/>
    </location>
</feature>
<keyword evidence="5" id="KW-0809">Transit peptide</keyword>
<feature type="compositionally biased region" description="Low complexity" evidence="9">
    <location>
        <begin position="35"/>
        <end position="49"/>
    </location>
</feature>
<evidence type="ECO:0000256" key="1">
    <source>
        <dbReference type="ARBA" id="ARBA00004173"/>
    </source>
</evidence>
<gene>
    <name evidence="11" type="ORF">PENSUB_12608</name>
</gene>
<comment type="similarity">
    <text evidence="3 8">Belongs to the COQ9 family.</text>
</comment>
<name>A0A1Q5SXB5_9EURO</name>
<comment type="subcellular location">
    <subcellularLocation>
        <location evidence="1 8">Mitochondrion</location>
    </subcellularLocation>
</comment>
<evidence type="ECO:0000256" key="7">
    <source>
        <dbReference type="ARBA" id="ARBA00023128"/>
    </source>
</evidence>
<comment type="caution">
    <text evidence="11">The sequence shown here is derived from an EMBL/GenBank/DDBJ whole genome shotgun (WGS) entry which is preliminary data.</text>
</comment>
<keyword evidence="7 8" id="KW-0496">Mitochondrion</keyword>
<protein>
    <recommendedName>
        <fullName evidence="8">Ubiquinone biosynthesis protein</fullName>
    </recommendedName>
</protein>
<dbReference type="InterPro" id="IPR013718">
    <property type="entry name" value="COQ9_C"/>
</dbReference>
<sequence length="290" mass="31820">MASLQRLPAPQRAISSIQLIRPTRLIHTINHHRPSPSSASQSPSTTLTTNLSFKTPSIPIRTYHSQLHPRLPPHEYTNSQTAILTASLPHIPTHGVTAAALTAGARDAGFLDVSVQLLPRGEFDLVLFWLASRRGLLRAKVEGGEVFGANAEELSVQEKIKILVLERLRMNSEIKDVWQDALAQMSLLGNIPLSLLELHALSNDILTLAGDTAVDATWYARRMGVGAIYASAEVVMTRDPTPDLLETEAFVERRFEDKEVLKGKVEGIGSWVGFWGNTVLGVGRSWGLKI</sequence>
<evidence type="ECO:0000313" key="12">
    <source>
        <dbReference type="Proteomes" id="UP000186955"/>
    </source>
</evidence>
<evidence type="ECO:0000256" key="4">
    <source>
        <dbReference type="ARBA" id="ARBA00022688"/>
    </source>
</evidence>
<keyword evidence="11" id="KW-0830">Ubiquinone</keyword>
<feature type="domain" description="COQ9 C-terminal" evidence="10">
    <location>
        <begin position="192"/>
        <end position="258"/>
    </location>
</feature>
<dbReference type="NCBIfam" id="TIGR02396">
    <property type="entry name" value="diverge_rpsU"/>
    <property type="match status" value="1"/>
</dbReference>
<comment type="pathway">
    <text evidence="2 8">Cofactor biosynthesis; ubiquinone biosynthesis.</text>
</comment>
<dbReference type="PANTHER" id="PTHR21427:SF19">
    <property type="entry name" value="UBIQUINONE BIOSYNTHESIS PROTEIN COQ9, MITOCHONDRIAL"/>
    <property type="match status" value="1"/>
</dbReference>
<evidence type="ECO:0000256" key="2">
    <source>
        <dbReference type="ARBA" id="ARBA00004749"/>
    </source>
</evidence>
<proteinExistence type="inferred from homology"/>
<keyword evidence="12" id="KW-1185">Reference proteome</keyword>
<keyword evidence="4 8" id="KW-0831">Ubiquinone biosynthesis</keyword>
<evidence type="ECO:0000256" key="5">
    <source>
        <dbReference type="ARBA" id="ARBA00022946"/>
    </source>
</evidence>
<dbReference type="UniPathway" id="UPA00232"/>
<dbReference type="GO" id="GO:0006744">
    <property type="term" value="P:ubiquinone biosynthetic process"/>
    <property type="evidence" value="ECO:0007669"/>
    <property type="project" value="UniProtKB-UniRule"/>
</dbReference>
<keyword evidence="6 8" id="KW-0446">Lipid-binding</keyword>
<evidence type="ECO:0000259" key="10">
    <source>
        <dbReference type="Pfam" id="PF08511"/>
    </source>
</evidence>
<dbReference type="OrthoDB" id="619536at2759"/>
<dbReference type="Gene3D" id="1.10.357.10">
    <property type="entry name" value="Tetracycline Repressor, domain 2"/>
    <property type="match status" value="1"/>
</dbReference>
<dbReference type="Proteomes" id="UP000186955">
    <property type="component" value="Unassembled WGS sequence"/>
</dbReference>
<evidence type="ECO:0000256" key="8">
    <source>
        <dbReference type="RuleBase" id="RU366063"/>
    </source>
</evidence>
<dbReference type="AlphaFoldDB" id="A0A1Q5SXB5"/>
<reference evidence="11 12" key="1">
    <citation type="submission" date="2016-10" db="EMBL/GenBank/DDBJ databases">
        <title>Genome sequence of the ascomycete fungus Penicillium subrubescens.</title>
        <authorList>
            <person name="De Vries R.P."/>
            <person name="Peng M."/>
            <person name="Dilokpimol A."/>
            <person name="Hilden K."/>
            <person name="Makela M.R."/>
            <person name="Grigoriev I."/>
            <person name="Riley R."/>
            <person name="Granchi Z."/>
        </authorList>
    </citation>
    <scope>NUCLEOTIDE SEQUENCE [LARGE SCALE GENOMIC DNA]</scope>
    <source>
        <strain evidence="11 12">CBS 132785</strain>
    </source>
</reference>
<evidence type="ECO:0000313" key="11">
    <source>
        <dbReference type="EMBL" id="OKO92623.1"/>
    </source>
</evidence>
<dbReference type="PANTHER" id="PTHR21427">
    <property type="entry name" value="UBIQUINONE BIOSYNTHESIS PROTEIN COQ9, MITOCHONDRIAL"/>
    <property type="match status" value="1"/>
</dbReference>
<evidence type="ECO:0000256" key="6">
    <source>
        <dbReference type="ARBA" id="ARBA00023121"/>
    </source>
</evidence>
<dbReference type="Pfam" id="PF08511">
    <property type="entry name" value="COQ9"/>
    <property type="match status" value="1"/>
</dbReference>
<comment type="function">
    <text evidence="8">Membrane-associated protein that warps the membrane surface to access and bind aromatic isoprenes with high specificity, including ubiquinone (CoQ) isoprene intermediates and presents them directly to Coq7, therefore facilitating the Coq7-mediated hydroxylase step. Participates in the biosynthesis of coenzyme Q, also named ubiquinone, an essential lipid-soluble electron transporter for aerobic cellular respiration.</text>
</comment>
<dbReference type="GO" id="GO:0008289">
    <property type="term" value="F:lipid binding"/>
    <property type="evidence" value="ECO:0007669"/>
    <property type="project" value="UniProtKB-UniRule"/>
</dbReference>
<dbReference type="FunFam" id="1.10.357.10:FF:000004">
    <property type="entry name" value="Ubiquinone biosynthesis protein COQ9, mitochondrial"/>
    <property type="match status" value="1"/>
</dbReference>
<dbReference type="InterPro" id="IPR012762">
    <property type="entry name" value="Ubiq_biosynth_COQ9"/>
</dbReference>
<accession>A0A1Q5SXB5</accession>
<dbReference type="EMBL" id="MNBE01000740">
    <property type="protein sequence ID" value="OKO92623.1"/>
    <property type="molecule type" value="Genomic_DNA"/>
</dbReference>
<evidence type="ECO:0000256" key="9">
    <source>
        <dbReference type="SAM" id="MobiDB-lite"/>
    </source>
</evidence>
<dbReference type="STRING" id="1316194.A0A1Q5SXB5"/>
<dbReference type="GO" id="GO:0005743">
    <property type="term" value="C:mitochondrial inner membrane"/>
    <property type="evidence" value="ECO:0007669"/>
    <property type="project" value="TreeGrafter"/>
</dbReference>